<name>A0ABR1G0J8_AURAN</name>
<evidence type="ECO:0000256" key="1">
    <source>
        <dbReference type="ARBA" id="ARBA00012513"/>
    </source>
</evidence>
<dbReference type="Gene3D" id="1.25.10.10">
    <property type="entry name" value="Leucine-rich Repeat Variant"/>
    <property type="match status" value="1"/>
</dbReference>
<organism evidence="12 13">
    <name type="scientific">Aureococcus anophagefferens</name>
    <name type="common">Harmful bloom alga</name>
    <dbReference type="NCBI Taxonomy" id="44056"/>
    <lineage>
        <taxon>Eukaryota</taxon>
        <taxon>Sar</taxon>
        <taxon>Stramenopiles</taxon>
        <taxon>Ochrophyta</taxon>
        <taxon>Pelagophyceae</taxon>
        <taxon>Pelagomonadales</taxon>
        <taxon>Pelagomonadaceae</taxon>
        <taxon>Aureococcus</taxon>
    </lineage>
</organism>
<dbReference type="PROSITE" id="PS00107">
    <property type="entry name" value="PROTEIN_KINASE_ATP"/>
    <property type="match status" value="1"/>
</dbReference>
<keyword evidence="6 9" id="KW-0067">ATP-binding</keyword>
<evidence type="ECO:0000256" key="6">
    <source>
        <dbReference type="ARBA" id="ARBA00022840"/>
    </source>
</evidence>
<dbReference type="SUPFAM" id="SSF56112">
    <property type="entry name" value="Protein kinase-like (PK-like)"/>
    <property type="match status" value="1"/>
</dbReference>
<dbReference type="EC" id="2.7.11.1" evidence="1"/>
<accession>A0ABR1G0J8</accession>
<dbReference type="GO" id="GO:0016301">
    <property type="term" value="F:kinase activity"/>
    <property type="evidence" value="ECO:0007669"/>
    <property type="project" value="UniProtKB-KW"/>
</dbReference>
<comment type="caution">
    <text evidence="12">The sequence shown here is derived from an EMBL/GenBank/DDBJ whole genome shotgun (WGS) entry which is preliminary data.</text>
</comment>
<gene>
    <name evidence="12" type="ORF">SO694_00018359</name>
</gene>
<evidence type="ECO:0000256" key="3">
    <source>
        <dbReference type="ARBA" id="ARBA00022679"/>
    </source>
</evidence>
<keyword evidence="5 12" id="KW-0418">Kinase</keyword>
<comment type="catalytic activity">
    <reaction evidence="7">
        <text>L-threonyl-[protein] + ATP = O-phospho-L-threonyl-[protein] + ADP + H(+)</text>
        <dbReference type="Rhea" id="RHEA:46608"/>
        <dbReference type="Rhea" id="RHEA-COMP:11060"/>
        <dbReference type="Rhea" id="RHEA-COMP:11605"/>
        <dbReference type="ChEBI" id="CHEBI:15378"/>
        <dbReference type="ChEBI" id="CHEBI:30013"/>
        <dbReference type="ChEBI" id="CHEBI:30616"/>
        <dbReference type="ChEBI" id="CHEBI:61977"/>
        <dbReference type="ChEBI" id="CHEBI:456216"/>
        <dbReference type="EC" id="2.7.11.1"/>
    </reaction>
</comment>
<evidence type="ECO:0000256" key="10">
    <source>
        <dbReference type="SAM" id="MobiDB-lite"/>
    </source>
</evidence>
<dbReference type="PANTHER" id="PTHR44899">
    <property type="entry name" value="CAMK FAMILY PROTEIN KINASE"/>
    <property type="match status" value="1"/>
</dbReference>
<dbReference type="Gene3D" id="3.30.200.20">
    <property type="entry name" value="Phosphorylase Kinase, domain 1"/>
    <property type="match status" value="1"/>
</dbReference>
<reference evidence="12 13" key="1">
    <citation type="submission" date="2024-03" db="EMBL/GenBank/DDBJ databases">
        <title>Aureococcus anophagefferens CCMP1851 and Kratosvirus quantuckense: Draft genome of a second virus-susceptible host strain in the model system.</title>
        <authorList>
            <person name="Chase E."/>
            <person name="Truchon A.R."/>
            <person name="Schepens W."/>
            <person name="Wilhelm S.W."/>
        </authorList>
    </citation>
    <scope>NUCLEOTIDE SEQUENCE [LARGE SCALE GENOMIC DNA]</scope>
    <source>
        <strain evidence="12 13">CCMP1851</strain>
    </source>
</reference>
<dbReference type="Gene3D" id="1.10.510.10">
    <property type="entry name" value="Transferase(Phosphotransferase) domain 1"/>
    <property type="match status" value="1"/>
</dbReference>
<evidence type="ECO:0000259" key="11">
    <source>
        <dbReference type="PROSITE" id="PS50011"/>
    </source>
</evidence>
<evidence type="ECO:0000313" key="12">
    <source>
        <dbReference type="EMBL" id="KAK7242030.1"/>
    </source>
</evidence>
<dbReference type="PROSITE" id="PS50011">
    <property type="entry name" value="PROTEIN_KINASE_DOM"/>
    <property type="match status" value="1"/>
</dbReference>
<dbReference type="Pfam" id="PF00069">
    <property type="entry name" value="Pkinase"/>
    <property type="match status" value="1"/>
</dbReference>
<evidence type="ECO:0000256" key="4">
    <source>
        <dbReference type="ARBA" id="ARBA00022741"/>
    </source>
</evidence>
<dbReference type="Proteomes" id="UP001363151">
    <property type="component" value="Unassembled WGS sequence"/>
</dbReference>
<evidence type="ECO:0000256" key="2">
    <source>
        <dbReference type="ARBA" id="ARBA00022527"/>
    </source>
</evidence>
<feature type="domain" description="Protein kinase" evidence="11">
    <location>
        <begin position="183"/>
        <end position="421"/>
    </location>
</feature>
<keyword evidence="4 9" id="KW-0547">Nucleotide-binding</keyword>
<protein>
    <recommendedName>
        <fullName evidence="1">non-specific serine/threonine protein kinase</fullName>
        <ecNumber evidence="1">2.7.11.1</ecNumber>
    </recommendedName>
</protein>
<proteinExistence type="predicted"/>
<keyword evidence="3" id="KW-0808">Transferase</keyword>
<dbReference type="InterPro" id="IPR000719">
    <property type="entry name" value="Prot_kinase_dom"/>
</dbReference>
<dbReference type="InterPro" id="IPR011009">
    <property type="entry name" value="Kinase-like_dom_sf"/>
</dbReference>
<evidence type="ECO:0000256" key="5">
    <source>
        <dbReference type="ARBA" id="ARBA00022777"/>
    </source>
</evidence>
<evidence type="ECO:0000256" key="8">
    <source>
        <dbReference type="ARBA" id="ARBA00048679"/>
    </source>
</evidence>
<dbReference type="SMART" id="SM00220">
    <property type="entry name" value="S_TKc"/>
    <property type="match status" value="1"/>
</dbReference>
<dbReference type="PANTHER" id="PTHR44899:SF3">
    <property type="entry name" value="SERINE_THREONINE-PROTEIN KINASE NEK1"/>
    <property type="match status" value="1"/>
</dbReference>
<dbReference type="InterPro" id="IPR017441">
    <property type="entry name" value="Protein_kinase_ATP_BS"/>
</dbReference>
<evidence type="ECO:0000256" key="9">
    <source>
        <dbReference type="PROSITE-ProRule" id="PRU10141"/>
    </source>
</evidence>
<keyword evidence="13" id="KW-1185">Reference proteome</keyword>
<sequence length="443" mass="47705">MEVLAGAGFAGVNGVVKAVTGKSILQHCGIAVNRLRANVLGIGAEYMGHALADKAADKAWKAAEAKLAGPDRDERLRFSCRLEALSDVLQSVASSRAVEDDSVKTALDNLRSSLERAFKAAGSDDGRRSSEADIDSYKQNLQQVFAAANAKRAEESHDDIREIREMLATEDSFKYDPYDSDSDQEASLLGEGSFGATHTMRNVDDGHLYAVKLIKIKKAGVPIESLRQEASRLAKLNHPNIVRYYTSFTKKKFFAIIKRWTIQIASALAHMHARACSTATSSRTTSSSTRADARASSTSGSRKIVVAKSKVSSKNAVGAELYRSPEKALGRAYDAKDDIWALGCMVAGGDGKSLRGRERERRWPLRSTQPRQGDVGPLVALLRTGADGAKEQARRLCDANLALNADNKVAIAKAGAVDPLVALLRTGTDGAKETPRGLCGTWL</sequence>
<evidence type="ECO:0000256" key="7">
    <source>
        <dbReference type="ARBA" id="ARBA00047899"/>
    </source>
</evidence>
<dbReference type="EMBL" id="JBBJCI010000151">
    <property type="protein sequence ID" value="KAK7242030.1"/>
    <property type="molecule type" value="Genomic_DNA"/>
</dbReference>
<dbReference type="InterPro" id="IPR011989">
    <property type="entry name" value="ARM-like"/>
</dbReference>
<feature type="binding site" evidence="9">
    <location>
        <position position="212"/>
    </location>
    <ligand>
        <name>ATP</name>
        <dbReference type="ChEBI" id="CHEBI:30616"/>
    </ligand>
</feature>
<keyword evidence="2" id="KW-0723">Serine/threonine-protein kinase</keyword>
<comment type="catalytic activity">
    <reaction evidence="8">
        <text>L-seryl-[protein] + ATP = O-phospho-L-seryl-[protein] + ADP + H(+)</text>
        <dbReference type="Rhea" id="RHEA:17989"/>
        <dbReference type="Rhea" id="RHEA-COMP:9863"/>
        <dbReference type="Rhea" id="RHEA-COMP:11604"/>
        <dbReference type="ChEBI" id="CHEBI:15378"/>
        <dbReference type="ChEBI" id="CHEBI:29999"/>
        <dbReference type="ChEBI" id="CHEBI:30616"/>
        <dbReference type="ChEBI" id="CHEBI:83421"/>
        <dbReference type="ChEBI" id="CHEBI:456216"/>
        <dbReference type="EC" id="2.7.11.1"/>
    </reaction>
</comment>
<dbReference type="InterPro" id="IPR051131">
    <property type="entry name" value="NEK_Ser/Thr_kinase_NIMA"/>
</dbReference>
<feature type="region of interest" description="Disordered" evidence="10">
    <location>
        <begin position="278"/>
        <end position="299"/>
    </location>
</feature>
<evidence type="ECO:0000313" key="13">
    <source>
        <dbReference type="Proteomes" id="UP001363151"/>
    </source>
</evidence>